<dbReference type="PANTHER" id="PTHR42849:SF1">
    <property type="entry name" value="N-ACETYLNEURAMINATE LYASE"/>
    <property type="match status" value="1"/>
</dbReference>
<dbReference type="InterPro" id="IPR020625">
    <property type="entry name" value="Schiff_base-form_aldolases_AS"/>
</dbReference>
<keyword evidence="1 3" id="KW-0456">Lyase</keyword>
<dbReference type="Proteomes" id="UP000297753">
    <property type="component" value="Unassembled WGS sequence"/>
</dbReference>
<keyword evidence="2" id="KW-0704">Schiff base</keyword>
<sequence>MQGIYLPLMTPFSSNGLLQLDKIPAMVEHHITQGVHGFYIGGSSSECFLMSIDERKQVLDAVSSVNNGRVPLIAHVGAIALHESLQLVDSAVAAGYDSISATPPFYYGFSKSEVIHYYKSLAQYSPIPLLLYNIPGTTGVNFDHKELLELSELENVVGIKHTTNDMFFVERLRQAKPESIIFHGEDTMLVSGLQMGASGGIGSTYNLMSKQYVELYQAVLEGDLDRALEKQKQVNRVTEVLLDVGVYQGIKYAMGELGIDYGECRAPFLGLDSEGKSKINTMIETFSFNNFM</sequence>
<evidence type="ECO:0000256" key="4">
    <source>
        <dbReference type="PIRSR" id="PIRSR001365-1"/>
    </source>
</evidence>
<dbReference type="OrthoDB" id="199953at2"/>
<feature type="binding site" evidence="5">
    <location>
        <position position="201"/>
    </location>
    <ligand>
        <name>pyruvate</name>
        <dbReference type="ChEBI" id="CHEBI:15361"/>
    </ligand>
</feature>
<dbReference type="GO" id="GO:0008747">
    <property type="term" value="F:N-acetylneuraminate lyase activity"/>
    <property type="evidence" value="ECO:0007669"/>
    <property type="project" value="UniProtKB-EC"/>
</dbReference>
<dbReference type="InterPro" id="IPR013785">
    <property type="entry name" value="Aldolase_TIM"/>
</dbReference>
<comment type="caution">
    <text evidence="6">The sequence shown here is derived from an EMBL/GenBank/DDBJ whole genome shotgun (WGS) entry which is preliminary data.</text>
</comment>
<dbReference type="PIRSF" id="PIRSF001365">
    <property type="entry name" value="DHDPS"/>
    <property type="match status" value="1"/>
</dbReference>
<evidence type="ECO:0000313" key="7">
    <source>
        <dbReference type="Proteomes" id="UP000297753"/>
    </source>
</evidence>
<evidence type="ECO:0000313" key="6">
    <source>
        <dbReference type="EMBL" id="TFH90342.1"/>
    </source>
</evidence>
<dbReference type="EC" id="4.1.3.3" evidence="6"/>
<feature type="active site" description="Schiff-base intermediate with substrate" evidence="4">
    <location>
        <position position="160"/>
    </location>
</feature>
<evidence type="ECO:0000256" key="5">
    <source>
        <dbReference type="PIRSR" id="PIRSR001365-2"/>
    </source>
</evidence>
<dbReference type="InterPro" id="IPR002220">
    <property type="entry name" value="DapA-like"/>
</dbReference>
<dbReference type="EMBL" id="SATR01000030">
    <property type="protein sequence ID" value="TFH90342.1"/>
    <property type="molecule type" value="Genomic_DNA"/>
</dbReference>
<dbReference type="Pfam" id="PF00701">
    <property type="entry name" value="DHDPS"/>
    <property type="match status" value="1"/>
</dbReference>
<dbReference type="Gene3D" id="3.20.20.70">
    <property type="entry name" value="Aldolase class I"/>
    <property type="match status" value="1"/>
</dbReference>
<dbReference type="PANTHER" id="PTHR42849">
    <property type="entry name" value="N-ACETYLNEURAMINATE LYASE"/>
    <property type="match status" value="1"/>
</dbReference>
<dbReference type="GO" id="GO:0019262">
    <property type="term" value="P:N-acetylneuraminate catabolic process"/>
    <property type="evidence" value="ECO:0007669"/>
    <property type="project" value="TreeGrafter"/>
</dbReference>
<accession>A0A4Y8WBP9</accession>
<gene>
    <name evidence="6" type="ORF">ELS82_17475</name>
</gene>
<dbReference type="RefSeq" id="WP_134836616.1">
    <property type="nucleotide sequence ID" value="NZ_SATR01000030.1"/>
</dbReference>
<dbReference type="PROSITE" id="PS00666">
    <property type="entry name" value="DHDPS_2"/>
    <property type="match status" value="1"/>
</dbReference>
<keyword evidence="7" id="KW-1185">Reference proteome</keyword>
<organism evidence="6 7">
    <name type="scientific">Vibrio ouci</name>
    <dbReference type="NCBI Taxonomy" id="2499078"/>
    <lineage>
        <taxon>Bacteria</taxon>
        <taxon>Pseudomonadati</taxon>
        <taxon>Pseudomonadota</taxon>
        <taxon>Gammaproteobacteria</taxon>
        <taxon>Vibrionales</taxon>
        <taxon>Vibrionaceae</taxon>
        <taxon>Vibrio</taxon>
    </lineage>
</organism>
<evidence type="ECO:0000256" key="3">
    <source>
        <dbReference type="PIRNR" id="PIRNR001365"/>
    </source>
</evidence>
<dbReference type="SMART" id="SM01130">
    <property type="entry name" value="DHDPS"/>
    <property type="match status" value="1"/>
</dbReference>
<dbReference type="NCBIfam" id="NF003164">
    <property type="entry name" value="PRK04147.1"/>
    <property type="match status" value="1"/>
</dbReference>
<dbReference type="GO" id="GO:0005829">
    <property type="term" value="C:cytosol"/>
    <property type="evidence" value="ECO:0007669"/>
    <property type="project" value="TreeGrafter"/>
</dbReference>
<dbReference type="SUPFAM" id="SSF51569">
    <property type="entry name" value="Aldolase"/>
    <property type="match status" value="1"/>
</dbReference>
<feature type="active site" description="Proton donor/acceptor" evidence="4">
    <location>
        <position position="132"/>
    </location>
</feature>
<protein>
    <submittedName>
        <fullName evidence="6">N-acetylneuraminate lyase</fullName>
        <ecNumber evidence="6">4.1.3.3</ecNumber>
    </submittedName>
</protein>
<proteinExistence type="inferred from homology"/>
<comment type="similarity">
    <text evidence="3">Belongs to the DapA family.</text>
</comment>
<reference evidence="6 7" key="1">
    <citation type="submission" date="2019-01" db="EMBL/GenBank/DDBJ databases">
        <title>Vibrio BEI176 sp. nov, a marine bacterium isolated from China: eastern marignal seas.</title>
        <authorList>
            <person name="Li B."/>
        </authorList>
    </citation>
    <scope>NUCLEOTIDE SEQUENCE [LARGE SCALE GENOMIC DNA]</scope>
    <source>
        <strain evidence="6 7">BEI176</strain>
    </source>
</reference>
<evidence type="ECO:0000256" key="2">
    <source>
        <dbReference type="ARBA" id="ARBA00023270"/>
    </source>
</evidence>
<name>A0A4Y8WBP9_9VIBR</name>
<evidence type="ECO:0000256" key="1">
    <source>
        <dbReference type="ARBA" id="ARBA00023239"/>
    </source>
</evidence>
<dbReference type="AlphaFoldDB" id="A0A4Y8WBP9"/>
<dbReference type="PRINTS" id="PR00146">
    <property type="entry name" value="DHPICSNTHASE"/>
</dbReference>